<dbReference type="KEGG" id="obj:EIO64_17485"/>
<dbReference type="InterPro" id="IPR014710">
    <property type="entry name" value="RmlC-like_jellyroll"/>
</dbReference>
<name>A0A4D7ATI7_9FIRM</name>
<dbReference type="SUPFAM" id="SSF51182">
    <property type="entry name" value="RmlC-like cupins"/>
    <property type="match status" value="1"/>
</dbReference>
<dbReference type="Proteomes" id="UP000298642">
    <property type="component" value="Chromosome"/>
</dbReference>
<organism evidence="2 3">
    <name type="scientific">Dysosmobacter welbionis</name>
    <dbReference type="NCBI Taxonomy" id="2093857"/>
    <lineage>
        <taxon>Bacteria</taxon>
        <taxon>Bacillati</taxon>
        <taxon>Bacillota</taxon>
        <taxon>Clostridia</taxon>
        <taxon>Eubacteriales</taxon>
        <taxon>Oscillospiraceae</taxon>
        <taxon>Dysosmobacter</taxon>
    </lineage>
</organism>
<dbReference type="GO" id="GO:0008880">
    <property type="term" value="F:glucuronate isomerase activity"/>
    <property type="evidence" value="ECO:0007669"/>
    <property type="project" value="InterPro"/>
</dbReference>
<dbReference type="InterPro" id="IPR011051">
    <property type="entry name" value="RmlC_Cupin_sf"/>
</dbReference>
<evidence type="ECO:0000313" key="2">
    <source>
        <dbReference type="EMBL" id="QCI60778.1"/>
    </source>
</evidence>
<dbReference type="RefSeq" id="WP_021748851.1">
    <property type="nucleotide sequence ID" value="NZ_CP034413.3"/>
</dbReference>
<evidence type="ECO:0000256" key="1">
    <source>
        <dbReference type="ARBA" id="ARBA00023235"/>
    </source>
</evidence>
<dbReference type="AlphaFoldDB" id="A0A4D7ATI7"/>
<dbReference type="PANTHER" id="PTHR39193:SF1">
    <property type="entry name" value="5-DEOXY-GLUCURONATE ISOMERASE"/>
    <property type="match status" value="1"/>
</dbReference>
<gene>
    <name evidence="2" type="ORF">EIO64_17485</name>
</gene>
<dbReference type="PANTHER" id="PTHR39193">
    <property type="entry name" value="5-DEOXY-GLUCURONATE ISOMERASE"/>
    <property type="match status" value="1"/>
</dbReference>
<protein>
    <submittedName>
        <fullName evidence="2">5-deoxy-glucuronate isomerase</fullName>
    </submittedName>
</protein>
<keyword evidence="3" id="KW-1185">Reference proteome</keyword>
<sequence length="261" mass="29835">MKNVFGYPEFDAEGEEILCTYDNAYSDMLMDIRVYRMEPGRKRGFCRRGEETAVLLLSGTVTFGWEGRTETVSRRDVFTDGPYALHACAGEEITVEAQTDAEILVQCTKNDTAFSGRLYRPEDAPWVYSCVGKFGNVAKRRVNTIFDKDIAPWSNMVLGEVLNDRGNWSGYLPHRHPQPECYYFKFDRPEGFGASFVGDQVFKSVDNSFSAIPGGCLHPQAVAPGFQMYTCWMIRHLDGNPWLQTTRNEDERYLWLHDAQE</sequence>
<evidence type="ECO:0000313" key="3">
    <source>
        <dbReference type="Proteomes" id="UP000298642"/>
    </source>
</evidence>
<dbReference type="InterPro" id="IPR024203">
    <property type="entry name" value="Deoxy-glucuronate_isom_IolB"/>
</dbReference>
<dbReference type="Pfam" id="PF04962">
    <property type="entry name" value="KduI"/>
    <property type="match status" value="1"/>
</dbReference>
<accession>A0A4D7ATI7</accession>
<keyword evidence="1 2" id="KW-0413">Isomerase</keyword>
<dbReference type="Gene3D" id="2.60.120.10">
    <property type="entry name" value="Jelly Rolls"/>
    <property type="match status" value="2"/>
</dbReference>
<proteinExistence type="predicted"/>
<dbReference type="InterPro" id="IPR021120">
    <property type="entry name" value="KduI/IolB_isomerase"/>
</dbReference>
<dbReference type="PIRSF" id="PIRSF036628">
    <property type="entry name" value="IolB"/>
    <property type="match status" value="1"/>
</dbReference>
<dbReference type="GO" id="GO:0019310">
    <property type="term" value="P:inositol catabolic process"/>
    <property type="evidence" value="ECO:0007669"/>
    <property type="project" value="InterPro"/>
</dbReference>
<reference evidence="3" key="1">
    <citation type="submission" date="2018-12" db="EMBL/GenBank/DDBJ databases">
        <title>Dusodibacter welbiota gen. nov., sp. nov., isolated from human faeces and emended description of the Oscillibacter genus.</title>
        <authorList>
            <person name="Le Roy T."/>
            <person name="Van der Smissen P."/>
            <person name="Delzenne N."/>
            <person name="Muccioli G."/>
            <person name="Collet J.F."/>
            <person name="Cani P.D."/>
        </authorList>
    </citation>
    <scope>NUCLEOTIDE SEQUENCE [LARGE SCALE GENOMIC DNA]</scope>
    <source>
        <strain evidence="3">J115</strain>
    </source>
</reference>
<dbReference type="EMBL" id="CP034413">
    <property type="protein sequence ID" value="QCI60778.1"/>
    <property type="molecule type" value="Genomic_DNA"/>
</dbReference>